<proteinExistence type="predicted"/>
<dbReference type="Pfam" id="PF07687">
    <property type="entry name" value="M20_dimer"/>
    <property type="match status" value="1"/>
</dbReference>
<accession>A0ABV1JG40</accession>
<dbReference type="PIRSF" id="PIRSF005962">
    <property type="entry name" value="Pept_M20D_amidohydro"/>
    <property type="match status" value="1"/>
</dbReference>
<dbReference type="InterPro" id="IPR017439">
    <property type="entry name" value="Amidohydrolase"/>
</dbReference>
<dbReference type="EMBL" id="JBBNOP010000007">
    <property type="protein sequence ID" value="MEQ3363291.1"/>
    <property type="molecule type" value="Genomic_DNA"/>
</dbReference>
<gene>
    <name evidence="2" type="ORF">AAA083_09930</name>
</gene>
<dbReference type="Gene3D" id="3.30.70.360">
    <property type="match status" value="1"/>
</dbReference>
<dbReference type="PANTHER" id="PTHR11014:SF63">
    <property type="entry name" value="METALLOPEPTIDASE, PUTATIVE (AFU_ORTHOLOGUE AFUA_6G09600)-RELATED"/>
    <property type="match status" value="1"/>
</dbReference>
<dbReference type="SUPFAM" id="SSF53187">
    <property type="entry name" value="Zn-dependent exopeptidases"/>
    <property type="match status" value="1"/>
</dbReference>
<dbReference type="PANTHER" id="PTHR11014">
    <property type="entry name" value="PEPTIDASE M20 FAMILY MEMBER"/>
    <property type="match status" value="1"/>
</dbReference>
<sequence>MNHLNLRSEAEALREDIVADRRWLHEHPELGFDLPETTAYVAKRLRDMGYEPEEIVPSGLVALVGDTSGPCFLLRADMDALPLKEEADVPFAATNGRMHACGHDAHAAMLLGAAQMLKNHEADLSGCVKLVFQPDEEGTAPDETTGSGAMVAAGVLENPAVGAAAALHLMTVDYARGRVYTRLGTAFSSVDDIDIQIIGKGCHGSQPQHGIDPINIAAHVFLALENLVARETDPTEQCVLTFGSIHGGAAANVIPDAVCMLGTLRTVSESTRSRMKERISELCESMAEGFGGRATVRFLRGVPSVCNDPALTEELIGYVEEEGVAEVSLLEKPIAGSDDMSVISHEVPTCYFVLGSGSAEEGFAHPVHSPRIVFDESVLSQGAALAATAAMRWLAART</sequence>
<reference evidence="2 3" key="1">
    <citation type="submission" date="2024-04" db="EMBL/GenBank/DDBJ databases">
        <title>Human intestinal bacterial collection.</title>
        <authorList>
            <person name="Pauvert C."/>
            <person name="Hitch T.C.A."/>
            <person name="Clavel T."/>
        </authorList>
    </citation>
    <scope>NUCLEOTIDE SEQUENCE [LARGE SCALE GENOMIC DNA]</scope>
    <source>
        <strain evidence="2 3">CLA-KB-H42</strain>
    </source>
</reference>
<dbReference type="Pfam" id="PF01546">
    <property type="entry name" value="Peptidase_M20"/>
    <property type="match status" value="1"/>
</dbReference>
<evidence type="ECO:0000313" key="2">
    <source>
        <dbReference type="EMBL" id="MEQ3363291.1"/>
    </source>
</evidence>
<evidence type="ECO:0000313" key="3">
    <source>
        <dbReference type="Proteomes" id="UP001487305"/>
    </source>
</evidence>
<dbReference type="Gene3D" id="3.40.630.10">
    <property type="entry name" value="Zn peptidases"/>
    <property type="match status" value="1"/>
</dbReference>
<dbReference type="InterPro" id="IPR002933">
    <property type="entry name" value="Peptidase_M20"/>
</dbReference>
<dbReference type="CDD" id="cd03886">
    <property type="entry name" value="M20_Acy1"/>
    <property type="match status" value="1"/>
</dbReference>
<name>A0ABV1JG40_9ACTN</name>
<evidence type="ECO:0000259" key="1">
    <source>
        <dbReference type="Pfam" id="PF07687"/>
    </source>
</evidence>
<dbReference type="RefSeq" id="WP_349227576.1">
    <property type="nucleotide sequence ID" value="NZ_JBBNOP010000007.1"/>
</dbReference>
<dbReference type="InterPro" id="IPR036264">
    <property type="entry name" value="Bact_exopeptidase_dim_dom"/>
</dbReference>
<organism evidence="2 3">
    <name type="scientific">Raoultibacter massiliensis</name>
    <dbReference type="NCBI Taxonomy" id="1852371"/>
    <lineage>
        <taxon>Bacteria</taxon>
        <taxon>Bacillati</taxon>
        <taxon>Actinomycetota</taxon>
        <taxon>Coriobacteriia</taxon>
        <taxon>Eggerthellales</taxon>
        <taxon>Eggerthellaceae</taxon>
        <taxon>Raoultibacter</taxon>
    </lineage>
</organism>
<protein>
    <submittedName>
        <fullName evidence="2">M20 family metallopeptidase</fullName>
    </submittedName>
</protein>
<dbReference type="NCBIfam" id="TIGR01891">
    <property type="entry name" value="amidohydrolases"/>
    <property type="match status" value="1"/>
</dbReference>
<dbReference type="InterPro" id="IPR011650">
    <property type="entry name" value="Peptidase_M20_dimer"/>
</dbReference>
<comment type="caution">
    <text evidence="2">The sequence shown here is derived from an EMBL/GenBank/DDBJ whole genome shotgun (WGS) entry which is preliminary data.</text>
</comment>
<feature type="domain" description="Peptidase M20 dimerisation" evidence="1">
    <location>
        <begin position="194"/>
        <end position="287"/>
    </location>
</feature>
<keyword evidence="3" id="KW-1185">Reference proteome</keyword>
<dbReference type="SUPFAM" id="SSF55031">
    <property type="entry name" value="Bacterial exopeptidase dimerisation domain"/>
    <property type="match status" value="1"/>
</dbReference>
<dbReference type="Proteomes" id="UP001487305">
    <property type="component" value="Unassembled WGS sequence"/>
</dbReference>